<dbReference type="PROSITE" id="PS50109">
    <property type="entry name" value="HIS_KIN"/>
    <property type="match status" value="1"/>
</dbReference>
<evidence type="ECO:0000313" key="14">
    <source>
        <dbReference type="EMBL" id="MFC2974406.1"/>
    </source>
</evidence>
<dbReference type="EC" id="2.7.13.3" evidence="3"/>
<feature type="domain" description="Histidine kinase" evidence="12">
    <location>
        <begin position="197"/>
        <end position="403"/>
    </location>
</feature>
<dbReference type="Pfam" id="PF00672">
    <property type="entry name" value="HAMP"/>
    <property type="match status" value="1"/>
</dbReference>
<dbReference type="SMART" id="SM00387">
    <property type="entry name" value="HATPase_c"/>
    <property type="match status" value="1"/>
</dbReference>
<evidence type="ECO:0000256" key="10">
    <source>
        <dbReference type="ARBA" id="ARBA00023136"/>
    </source>
</evidence>
<dbReference type="Pfam" id="PF02518">
    <property type="entry name" value="HATPase_c"/>
    <property type="match status" value="1"/>
</dbReference>
<keyword evidence="4" id="KW-0597">Phosphoprotein</keyword>
<evidence type="ECO:0000256" key="7">
    <source>
        <dbReference type="ARBA" id="ARBA00022777"/>
    </source>
</evidence>
<dbReference type="PANTHER" id="PTHR45436:SF16">
    <property type="entry name" value="HISTIDINE KINASE"/>
    <property type="match status" value="1"/>
</dbReference>
<dbReference type="PANTHER" id="PTHR45436">
    <property type="entry name" value="SENSOR HISTIDINE KINASE YKOH"/>
    <property type="match status" value="1"/>
</dbReference>
<keyword evidence="15" id="KW-1185">Reference proteome</keyword>
<dbReference type="RefSeq" id="WP_377816947.1">
    <property type="nucleotide sequence ID" value="NZ_JBHRSJ010000035.1"/>
</dbReference>
<keyword evidence="8 11" id="KW-1133">Transmembrane helix</keyword>
<dbReference type="EMBL" id="JBHRSJ010000035">
    <property type="protein sequence ID" value="MFC2974406.1"/>
    <property type="molecule type" value="Genomic_DNA"/>
</dbReference>
<evidence type="ECO:0000259" key="12">
    <source>
        <dbReference type="PROSITE" id="PS50109"/>
    </source>
</evidence>
<keyword evidence="7 14" id="KW-0418">Kinase</keyword>
<reference evidence="15" key="1">
    <citation type="journal article" date="2019" name="Int. J. Syst. Evol. Microbiol.">
        <title>The Global Catalogue of Microorganisms (GCM) 10K type strain sequencing project: providing services to taxonomists for standard genome sequencing and annotation.</title>
        <authorList>
            <consortium name="The Broad Institute Genomics Platform"/>
            <consortium name="The Broad Institute Genome Sequencing Center for Infectious Disease"/>
            <person name="Wu L."/>
            <person name="Ma J."/>
        </authorList>
    </citation>
    <scope>NUCLEOTIDE SEQUENCE [LARGE SCALE GENOMIC DNA]</scope>
    <source>
        <strain evidence="15">KCTC 62195</strain>
    </source>
</reference>
<dbReference type="PROSITE" id="PS50885">
    <property type="entry name" value="HAMP"/>
    <property type="match status" value="1"/>
</dbReference>
<dbReference type="InterPro" id="IPR036097">
    <property type="entry name" value="HisK_dim/P_sf"/>
</dbReference>
<gene>
    <name evidence="14" type="ORF">ACFOJE_19620</name>
</gene>
<sequence length="429" mass="47891">MTLVVSGIFSLSIVGIVQFIEGYLASQELGRELDAIINQDLKKGLPPRLDYKTYFFATNNRDYQMPDVMYNIPEGFTEMVKGNEAYYAYMRVIDGERYLLMEEQHEMEARERALLDVVLAGFLISVAVAWLLGWLLARRVMAPITKLANQVRRRDQLARPLAPQYANDEVGRLAAAFDDAIGQLHKSLERERLFTSDVSHELRTPLMVIQGSCELLGEADLPPRAKDQVARIRRAADEMHDLVQTFLLLARDNAEESAFSSSTSLLGIAEEQEKRWGPKIIEKGLAFEVAKTGADEGIYNAPLLRAVMSNLLRNALHYTENGKVRLVLENGGFHVEDTGIGIPADQQARMFQPFVRGEHARGEGLGLGLSIVKRICQHQGWRVCVHSNAPRGTCFTVSFKRDALCQNPTNDCQNCSSNATGAQPALPKL</sequence>
<feature type="transmembrane region" description="Helical" evidence="11">
    <location>
        <begin position="117"/>
        <end position="137"/>
    </location>
</feature>
<dbReference type="Proteomes" id="UP001595457">
    <property type="component" value="Unassembled WGS sequence"/>
</dbReference>
<protein>
    <recommendedName>
        <fullName evidence="3">histidine kinase</fullName>
        <ecNumber evidence="3">2.7.13.3</ecNumber>
    </recommendedName>
</protein>
<evidence type="ECO:0000256" key="1">
    <source>
        <dbReference type="ARBA" id="ARBA00000085"/>
    </source>
</evidence>
<name>A0ABV7AZS7_9GAMM</name>
<dbReference type="InterPro" id="IPR003660">
    <property type="entry name" value="HAMP_dom"/>
</dbReference>
<accession>A0ABV7AZS7</accession>
<keyword evidence="10 11" id="KW-0472">Membrane</keyword>
<dbReference type="InterPro" id="IPR004358">
    <property type="entry name" value="Sig_transdc_His_kin-like_C"/>
</dbReference>
<proteinExistence type="predicted"/>
<dbReference type="InterPro" id="IPR003661">
    <property type="entry name" value="HisK_dim/P_dom"/>
</dbReference>
<dbReference type="InterPro" id="IPR050428">
    <property type="entry name" value="TCS_sensor_his_kinase"/>
</dbReference>
<organism evidence="14 15">
    <name type="scientific">Azotobacter bryophylli</name>
    <dbReference type="NCBI Taxonomy" id="1986537"/>
    <lineage>
        <taxon>Bacteria</taxon>
        <taxon>Pseudomonadati</taxon>
        <taxon>Pseudomonadota</taxon>
        <taxon>Gammaproteobacteria</taxon>
        <taxon>Pseudomonadales</taxon>
        <taxon>Pseudomonadaceae</taxon>
        <taxon>Azotobacter</taxon>
    </lineage>
</organism>
<dbReference type="Pfam" id="PF00512">
    <property type="entry name" value="HisKA"/>
    <property type="match status" value="1"/>
</dbReference>
<evidence type="ECO:0000313" key="15">
    <source>
        <dbReference type="Proteomes" id="UP001595457"/>
    </source>
</evidence>
<keyword evidence="5" id="KW-0808">Transferase</keyword>
<comment type="subcellular location">
    <subcellularLocation>
        <location evidence="2">Membrane</location>
    </subcellularLocation>
</comment>
<dbReference type="SMART" id="SM00304">
    <property type="entry name" value="HAMP"/>
    <property type="match status" value="1"/>
</dbReference>
<dbReference type="SUPFAM" id="SSF47384">
    <property type="entry name" value="Homodimeric domain of signal transducing histidine kinase"/>
    <property type="match status" value="1"/>
</dbReference>
<dbReference type="InterPro" id="IPR036890">
    <property type="entry name" value="HATPase_C_sf"/>
</dbReference>
<dbReference type="Gene3D" id="1.10.287.130">
    <property type="match status" value="1"/>
</dbReference>
<evidence type="ECO:0000256" key="6">
    <source>
        <dbReference type="ARBA" id="ARBA00022692"/>
    </source>
</evidence>
<dbReference type="SUPFAM" id="SSF55874">
    <property type="entry name" value="ATPase domain of HSP90 chaperone/DNA topoisomerase II/histidine kinase"/>
    <property type="match status" value="1"/>
</dbReference>
<dbReference type="InterPro" id="IPR003594">
    <property type="entry name" value="HATPase_dom"/>
</dbReference>
<evidence type="ECO:0000256" key="5">
    <source>
        <dbReference type="ARBA" id="ARBA00022679"/>
    </source>
</evidence>
<keyword evidence="9" id="KW-0902">Two-component regulatory system</keyword>
<dbReference type="CDD" id="cd00082">
    <property type="entry name" value="HisKA"/>
    <property type="match status" value="1"/>
</dbReference>
<evidence type="ECO:0000256" key="4">
    <source>
        <dbReference type="ARBA" id="ARBA00022553"/>
    </source>
</evidence>
<dbReference type="Gene3D" id="6.10.340.10">
    <property type="match status" value="1"/>
</dbReference>
<keyword evidence="6 11" id="KW-0812">Transmembrane</keyword>
<evidence type="ECO:0000256" key="11">
    <source>
        <dbReference type="SAM" id="Phobius"/>
    </source>
</evidence>
<comment type="catalytic activity">
    <reaction evidence="1">
        <text>ATP + protein L-histidine = ADP + protein N-phospho-L-histidine.</text>
        <dbReference type="EC" id="2.7.13.3"/>
    </reaction>
</comment>
<dbReference type="Gene3D" id="3.30.565.10">
    <property type="entry name" value="Histidine kinase-like ATPase, C-terminal domain"/>
    <property type="match status" value="1"/>
</dbReference>
<evidence type="ECO:0000256" key="8">
    <source>
        <dbReference type="ARBA" id="ARBA00022989"/>
    </source>
</evidence>
<evidence type="ECO:0000259" key="13">
    <source>
        <dbReference type="PROSITE" id="PS50885"/>
    </source>
</evidence>
<evidence type="ECO:0000256" key="2">
    <source>
        <dbReference type="ARBA" id="ARBA00004370"/>
    </source>
</evidence>
<comment type="caution">
    <text evidence="14">The sequence shown here is derived from an EMBL/GenBank/DDBJ whole genome shotgun (WGS) entry which is preliminary data.</text>
</comment>
<evidence type="ECO:0000256" key="9">
    <source>
        <dbReference type="ARBA" id="ARBA00023012"/>
    </source>
</evidence>
<dbReference type="GO" id="GO:0016301">
    <property type="term" value="F:kinase activity"/>
    <property type="evidence" value="ECO:0007669"/>
    <property type="project" value="UniProtKB-KW"/>
</dbReference>
<dbReference type="PRINTS" id="PR00344">
    <property type="entry name" value="BCTRLSENSOR"/>
</dbReference>
<evidence type="ECO:0000256" key="3">
    <source>
        <dbReference type="ARBA" id="ARBA00012438"/>
    </source>
</evidence>
<dbReference type="SMART" id="SM00388">
    <property type="entry name" value="HisKA"/>
    <property type="match status" value="1"/>
</dbReference>
<feature type="domain" description="HAMP" evidence="13">
    <location>
        <begin position="138"/>
        <end position="189"/>
    </location>
</feature>
<dbReference type="InterPro" id="IPR005467">
    <property type="entry name" value="His_kinase_dom"/>
</dbReference>